<evidence type="ECO:0000256" key="2">
    <source>
        <dbReference type="ARBA" id="ARBA00010102"/>
    </source>
</evidence>
<evidence type="ECO:0000256" key="1">
    <source>
        <dbReference type="ARBA" id="ARBA00004567"/>
    </source>
</evidence>
<evidence type="ECO:0000256" key="12">
    <source>
        <dbReference type="PROSITE-ProRule" id="PRU00221"/>
    </source>
</evidence>
<evidence type="ECO:0000256" key="3">
    <source>
        <dbReference type="ARBA" id="ARBA00022448"/>
    </source>
</evidence>
<dbReference type="SMART" id="SM00320">
    <property type="entry name" value="WD40"/>
    <property type="match status" value="5"/>
</dbReference>
<dbReference type="InterPro" id="IPR036322">
    <property type="entry name" value="WD40_repeat_dom_sf"/>
</dbReference>
<dbReference type="PANTHER" id="PTHR11024:SF3">
    <property type="entry name" value="NUCLEOPORIN SEH1"/>
    <property type="match status" value="1"/>
</dbReference>
<proteinExistence type="inferred from homology"/>
<evidence type="ECO:0000256" key="10">
    <source>
        <dbReference type="ARBA" id="ARBA00023242"/>
    </source>
</evidence>
<dbReference type="GO" id="GO:0015031">
    <property type="term" value="P:protein transport"/>
    <property type="evidence" value="ECO:0007669"/>
    <property type="project" value="UniProtKB-KW"/>
</dbReference>
<dbReference type="InterPro" id="IPR015943">
    <property type="entry name" value="WD40/YVTN_repeat-like_dom_sf"/>
</dbReference>
<keyword evidence="10" id="KW-0539">Nucleus</keyword>
<name>A0A060TES7_BLAAD</name>
<accession>A0A060TES7</accession>
<dbReference type="Gene3D" id="2.130.10.10">
    <property type="entry name" value="YVTN repeat-like/Quinoprotein amine dehydrogenase"/>
    <property type="match status" value="1"/>
</dbReference>
<dbReference type="GO" id="GO:0035859">
    <property type="term" value="C:Seh1-associated complex"/>
    <property type="evidence" value="ECO:0007669"/>
    <property type="project" value="TreeGrafter"/>
</dbReference>
<sequence length="323" mass="36082">MKPFLAGHEDLIHDIAYDFYGRRLATCSSDQHVKVFDRVGRNDGPNGGWELCDSWKAHDAAVVKVAWCGPEFGQVIASCSHDCTIRIFEEDAREQQHSGRRWKRRHVITDASGPLYDIAFAPSHMGLKLASIGADGTFRIHEAMDPNTLGYWATIAEIPILSSPPNRTLQSSFALAWCPSRFFKESIVVCVLDDAFIYQRDGMGKYVRAAQLPEHRGLIRDVAWAPSMGRGYQLIATACKDGFVRIFKVTGGSDDNEPLNVELLAKFDDHHGEVWRVSWNLTGTILSSAGDDGKIRFWKAAYSNEFQCIAVVSAEQRAQSDLE</sequence>
<dbReference type="GO" id="GO:0051028">
    <property type="term" value="P:mRNA transport"/>
    <property type="evidence" value="ECO:0007669"/>
    <property type="project" value="UniProtKB-KW"/>
</dbReference>
<dbReference type="Pfam" id="PF00400">
    <property type="entry name" value="WD40"/>
    <property type="match status" value="4"/>
</dbReference>
<reference evidence="13" key="2">
    <citation type="submission" date="2014-06" db="EMBL/GenBank/DDBJ databases">
        <title>The complete genome of Blastobotrys (Arxula) adeninivorans LS3 - a yeast of biotechnological interest.</title>
        <authorList>
            <person name="Kunze G."/>
            <person name="Gaillardin C."/>
            <person name="Czernicka M."/>
            <person name="Durrens P."/>
            <person name="Martin T."/>
            <person name="Boer E."/>
            <person name="Gabaldon T."/>
            <person name="Cruz J."/>
            <person name="Talla E."/>
            <person name="Marck C."/>
            <person name="Goffeau A."/>
            <person name="Barbe V."/>
            <person name="Baret P."/>
            <person name="Baronian K."/>
            <person name="Beier S."/>
            <person name="Bleykasten C."/>
            <person name="Bode R."/>
            <person name="Casaregola S."/>
            <person name="Despons L."/>
            <person name="Fairhead C."/>
            <person name="Giersberg M."/>
            <person name="Gierski P."/>
            <person name="Hahnel U."/>
            <person name="Hartmann A."/>
            <person name="Jankowska D."/>
            <person name="Jubin C."/>
            <person name="Jung P."/>
            <person name="Lafontaine I."/>
            <person name="Leh-Louis V."/>
            <person name="Lemaire M."/>
            <person name="Marcet-Houben M."/>
            <person name="Mascher M."/>
            <person name="Morel G."/>
            <person name="Richard G.-F."/>
            <person name="Riechen J."/>
            <person name="Sacerdot C."/>
            <person name="Sarkar A."/>
            <person name="Savel G."/>
            <person name="Schacherer J."/>
            <person name="Sherman D."/>
            <person name="Straub M.-L."/>
            <person name="Stein N."/>
            <person name="Thierry A."/>
            <person name="Trautwein-Schult A."/>
            <person name="Westhof E."/>
            <person name="Worch S."/>
            <person name="Dujon B."/>
            <person name="Souciet J.-L."/>
            <person name="Wincker P."/>
            <person name="Scholz U."/>
            <person name="Neuveglise N."/>
        </authorList>
    </citation>
    <scope>NUCLEOTIDE SEQUENCE</scope>
    <source>
        <strain evidence="13">LS3</strain>
    </source>
</reference>
<dbReference type="PANTHER" id="PTHR11024">
    <property type="entry name" value="NUCLEAR PORE COMPLEX PROTEIN SEC13 / SEH1 FAMILY MEMBER"/>
    <property type="match status" value="1"/>
</dbReference>
<dbReference type="InterPro" id="IPR001680">
    <property type="entry name" value="WD40_rpt"/>
</dbReference>
<keyword evidence="9" id="KW-0906">Nuclear pore complex</keyword>
<dbReference type="GO" id="GO:1904263">
    <property type="term" value="P:positive regulation of TORC1 signaling"/>
    <property type="evidence" value="ECO:0007669"/>
    <property type="project" value="TreeGrafter"/>
</dbReference>
<dbReference type="SUPFAM" id="SSF50978">
    <property type="entry name" value="WD40 repeat-like"/>
    <property type="match status" value="1"/>
</dbReference>
<dbReference type="AlphaFoldDB" id="A0A060TES7"/>
<organism evidence="13">
    <name type="scientific">Blastobotrys adeninivorans</name>
    <name type="common">Yeast</name>
    <name type="synonym">Arxula adeninivorans</name>
    <dbReference type="NCBI Taxonomy" id="409370"/>
    <lineage>
        <taxon>Eukaryota</taxon>
        <taxon>Fungi</taxon>
        <taxon>Dikarya</taxon>
        <taxon>Ascomycota</taxon>
        <taxon>Saccharomycotina</taxon>
        <taxon>Dipodascomycetes</taxon>
        <taxon>Dipodascales</taxon>
        <taxon>Trichomonascaceae</taxon>
        <taxon>Blastobotrys</taxon>
    </lineage>
</organism>
<feature type="repeat" description="WD" evidence="12">
    <location>
        <begin position="267"/>
        <end position="299"/>
    </location>
</feature>
<evidence type="ECO:0000256" key="6">
    <source>
        <dbReference type="ARBA" id="ARBA00022816"/>
    </source>
</evidence>
<keyword evidence="3" id="KW-0813">Transport</keyword>
<keyword evidence="7" id="KW-0653">Protein transport</keyword>
<keyword evidence="8" id="KW-0811">Translocation</keyword>
<keyword evidence="5" id="KW-0677">Repeat</keyword>
<dbReference type="PhylomeDB" id="A0A060TES7"/>
<comment type="subcellular location">
    <subcellularLocation>
        <location evidence="11">Endomembrane system</location>
        <topology evidence="11">Peripheral membrane protein</topology>
        <orientation evidence="11">Cytoplasmic side</orientation>
    </subcellularLocation>
    <subcellularLocation>
        <location evidence="1">Nucleus</location>
        <location evidence="1">Nuclear pore complex</location>
    </subcellularLocation>
</comment>
<dbReference type="PROSITE" id="PS50294">
    <property type="entry name" value="WD_REPEATS_REGION"/>
    <property type="match status" value="1"/>
</dbReference>
<dbReference type="FunFam" id="2.130.10.10:FF:000578">
    <property type="entry name" value="Nucleoporin seh1"/>
    <property type="match status" value="1"/>
</dbReference>
<dbReference type="EMBL" id="HG937694">
    <property type="protein sequence ID" value="CDP37387.1"/>
    <property type="molecule type" value="Genomic_DNA"/>
</dbReference>
<evidence type="ECO:0000256" key="8">
    <source>
        <dbReference type="ARBA" id="ARBA00023010"/>
    </source>
</evidence>
<evidence type="ECO:0000256" key="4">
    <source>
        <dbReference type="ARBA" id="ARBA00022574"/>
    </source>
</evidence>
<gene>
    <name evidence="13" type="ORF">GNLVRS02_ARAD1D10340g</name>
</gene>
<evidence type="ECO:0000256" key="11">
    <source>
        <dbReference type="ARBA" id="ARBA00029433"/>
    </source>
</evidence>
<dbReference type="GO" id="GO:0034198">
    <property type="term" value="P:cellular response to amino acid starvation"/>
    <property type="evidence" value="ECO:0007669"/>
    <property type="project" value="TreeGrafter"/>
</dbReference>
<comment type="similarity">
    <text evidence="2">Belongs to the WD repeat SEC13 family.</text>
</comment>
<evidence type="ECO:0000256" key="7">
    <source>
        <dbReference type="ARBA" id="ARBA00022927"/>
    </source>
</evidence>
<evidence type="ECO:0000256" key="9">
    <source>
        <dbReference type="ARBA" id="ARBA00023132"/>
    </source>
</evidence>
<evidence type="ECO:0000313" key="13">
    <source>
        <dbReference type="EMBL" id="CDP37387.1"/>
    </source>
</evidence>
<dbReference type="GO" id="GO:0005198">
    <property type="term" value="F:structural molecule activity"/>
    <property type="evidence" value="ECO:0007669"/>
    <property type="project" value="InterPro"/>
</dbReference>
<dbReference type="PROSITE" id="PS50082">
    <property type="entry name" value="WD_REPEATS_2"/>
    <property type="match status" value="2"/>
</dbReference>
<reference evidence="13" key="1">
    <citation type="submission" date="2014-02" db="EMBL/GenBank/DDBJ databases">
        <authorList>
            <person name="Genoscope - CEA"/>
        </authorList>
    </citation>
    <scope>NUCLEOTIDE SEQUENCE</scope>
    <source>
        <strain evidence="13">LS3</strain>
    </source>
</reference>
<keyword evidence="6" id="KW-0509">mRNA transport</keyword>
<keyword evidence="4 12" id="KW-0853">WD repeat</keyword>
<evidence type="ECO:0000256" key="5">
    <source>
        <dbReference type="ARBA" id="ARBA00022737"/>
    </source>
</evidence>
<feature type="repeat" description="WD" evidence="12">
    <location>
        <begin position="5"/>
        <end position="37"/>
    </location>
</feature>
<dbReference type="GO" id="GO:0031080">
    <property type="term" value="C:nuclear pore outer ring"/>
    <property type="evidence" value="ECO:0007669"/>
    <property type="project" value="TreeGrafter"/>
</dbReference>
<protein>
    <submittedName>
        <fullName evidence="13">ARAD1D10340p</fullName>
    </submittedName>
</protein>
<dbReference type="InterPro" id="IPR037363">
    <property type="entry name" value="Sec13/Seh1_fam"/>
</dbReference>